<accession>A0A644W0R1</accession>
<dbReference type="Pfam" id="PF14052">
    <property type="entry name" value="Caps_assemb_Wzi"/>
    <property type="match status" value="1"/>
</dbReference>
<evidence type="ECO:0000313" key="1">
    <source>
        <dbReference type="EMBL" id="MPL96153.1"/>
    </source>
</evidence>
<reference evidence="1" key="1">
    <citation type="submission" date="2019-08" db="EMBL/GenBank/DDBJ databases">
        <authorList>
            <person name="Kucharzyk K."/>
            <person name="Murdoch R.W."/>
            <person name="Higgins S."/>
            <person name="Loffler F."/>
        </authorList>
    </citation>
    <scope>NUCLEOTIDE SEQUENCE</scope>
</reference>
<dbReference type="InterPro" id="IPR026950">
    <property type="entry name" value="Caps_assemb_Wzi"/>
</dbReference>
<evidence type="ECO:0008006" key="2">
    <source>
        <dbReference type="Google" id="ProtNLM"/>
    </source>
</evidence>
<sequence>MRSKSTILISIVLISSTLLWAGNLQKVHPLDSPLYRNLATLYILQGKALPSTSLPYNEDEAKRLLDRIDKTNLTSEAELALYEAIRKELQPSRKQAGNLGYDISLDLTTEVYAHTNTSDFTAEQDWTYGYGERKSFGNLSFETWPVDSFYSYFELSLMNNFGVVSQPGYDPTNPNTQPNTLYGKTPLTTNIIMVAPNRIENIDLNFPYRAFVSLGSEHWNIQVGRDKLSWGAGKSGNLMVSNNMPYQQFGRFTTGFDRFKYTLLSSFYTHPRIFEYSPTDNAGANAQDLLGDGIKMFLAHRVEFRFLQDKLGLAVSESMMYQSATGSIDLRFLNPVGFYHNQYIRGNSNSMLVFEADYTPVKALNLYAQLAVDEIAFGEDVPPAANSKPNAFGYLAGLQGALGIGKGVFTYSLEGAYTDPFMYMREQYNPTTKQFGVGYDVIVRVLSHSMENLRYWQGYPYGGDAIVAQMKTGYERPGKARFEATTLFMVHGILDINSIWTLYSGSGSIVTTPTTENPFDSAETGNVVSYTLLPTFLAEYSLNDNFSGMVNIAVPMIWNKGNDPKALTYDVQLSLGVTYSI</sequence>
<comment type="caution">
    <text evidence="1">The sequence shown here is derived from an EMBL/GenBank/DDBJ whole genome shotgun (WGS) entry which is preliminary data.</text>
</comment>
<proteinExistence type="predicted"/>
<gene>
    <name evidence="1" type="ORF">SDC9_42328</name>
</gene>
<protein>
    <recommendedName>
        <fullName evidence="2">Capsule assembly protein Wzi</fullName>
    </recommendedName>
</protein>
<organism evidence="1">
    <name type="scientific">bioreactor metagenome</name>
    <dbReference type="NCBI Taxonomy" id="1076179"/>
    <lineage>
        <taxon>unclassified sequences</taxon>
        <taxon>metagenomes</taxon>
        <taxon>ecological metagenomes</taxon>
    </lineage>
</organism>
<dbReference type="AlphaFoldDB" id="A0A644W0R1"/>
<dbReference type="EMBL" id="VSSQ01000498">
    <property type="protein sequence ID" value="MPL96153.1"/>
    <property type="molecule type" value="Genomic_DNA"/>
</dbReference>
<dbReference type="InterPro" id="IPR038636">
    <property type="entry name" value="Wzi_sf"/>
</dbReference>
<name>A0A644W0R1_9ZZZZ</name>
<dbReference type="Gene3D" id="2.40.160.130">
    <property type="entry name" value="Capsule assembly protein Wzi"/>
    <property type="match status" value="1"/>
</dbReference>